<dbReference type="Proteomes" id="UP000003835">
    <property type="component" value="Unassembled WGS sequence"/>
</dbReference>
<name>B4W4I4_9CYAN</name>
<dbReference type="EMBL" id="DS989879">
    <property type="protein sequence ID" value="EDX70916.1"/>
    <property type="molecule type" value="Genomic_DNA"/>
</dbReference>
<reference evidence="1 2" key="1">
    <citation type="submission" date="2008-07" db="EMBL/GenBank/DDBJ databases">
        <authorList>
            <person name="Tandeau de Marsac N."/>
            <person name="Ferriera S."/>
            <person name="Johnson J."/>
            <person name="Kravitz S."/>
            <person name="Beeson K."/>
            <person name="Sutton G."/>
            <person name="Rogers Y.-H."/>
            <person name="Friedman R."/>
            <person name="Frazier M."/>
            <person name="Venter J.C."/>
        </authorList>
    </citation>
    <scope>NUCLEOTIDE SEQUENCE [LARGE SCALE GENOMIC DNA]</scope>
    <source>
        <strain evidence="1 2">PCC 7420</strain>
    </source>
</reference>
<dbReference type="RefSeq" id="WP_006106275.1">
    <property type="nucleotide sequence ID" value="NZ_DS989879.1"/>
</dbReference>
<dbReference type="HOGENOM" id="CLU_1560322_0_0_3"/>
<dbReference type="STRING" id="118168.MC7420_8126"/>
<dbReference type="OrthoDB" id="511610at2"/>
<dbReference type="eggNOG" id="ENOG502ZBZI">
    <property type="taxonomic scope" value="Bacteria"/>
</dbReference>
<gene>
    <name evidence="1" type="ORF">MC7420_8126</name>
</gene>
<protein>
    <submittedName>
        <fullName evidence="1">Uncharacterized protein</fullName>
    </submittedName>
</protein>
<proteinExistence type="predicted"/>
<dbReference type="AlphaFoldDB" id="B4W4I4"/>
<accession>B4W4I4</accession>
<organism evidence="1 2">
    <name type="scientific">Coleofasciculus chthonoplastes PCC 7420</name>
    <dbReference type="NCBI Taxonomy" id="118168"/>
    <lineage>
        <taxon>Bacteria</taxon>
        <taxon>Bacillati</taxon>
        <taxon>Cyanobacteriota</taxon>
        <taxon>Cyanophyceae</taxon>
        <taxon>Coleofasciculales</taxon>
        <taxon>Coleofasciculaceae</taxon>
        <taxon>Coleofasciculus</taxon>
    </lineage>
</organism>
<evidence type="ECO:0000313" key="1">
    <source>
        <dbReference type="EMBL" id="EDX70916.1"/>
    </source>
</evidence>
<keyword evidence="2" id="KW-1185">Reference proteome</keyword>
<evidence type="ECO:0000313" key="2">
    <source>
        <dbReference type="Proteomes" id="UP000003835"/>
    </source>
</evidence>
<sequence>MNKKNLLRNILIGTGVAAVGGIGTKMAVDYLRNRDQEEVVDESQEEAEPASEEEVAYATVATDSVQGFLDASFGDEGRYTPTRPPKVFEYQGQQYMVIWAYDNQKDKNQMLAFAYTDEGRKMIASVGYTADTTDYNVNLEDTPFCVDVNGEQVTSGQGETSGAEDVDFVLA</sequence>